<dbReference type="GO" id="GO:0005524">
    <property type="term" value="F:ATP binding"/>
    <property type="evidence" value="ECO:0007669"/>
    <property type="project" value="InterPro"/>
</dbReference>
<proteinExistence type="inferred from homology"/>
<dbReference type="PANTHER" id="PTHR23076">
    <property type="entry name" value="METALLOPROTEASE M41 FTSH"/>
    <property type="match status" value="1"/>
</dbReference>
<dbReference type="InterPro" id="IPR041569">
    <property type="entry name" value="AAA_lid_3"/>
</dbReference>
<dbReference type="Gene3D" id="1.20.58.760">
    <property type="entry name" value="Peptidase M41"/>
    <property type="match status" value="1"/>
</dbReference>
<evidence type="ECO:0000256" key="1">
    <source>
        <dbReference type="ARBA" id="ARBA00001947"/>
    </source>
</evidence>
<keyword evidence="6" id="KW-0862">Zinc</keyword>
<dbReference type="eggNOG" id="COG0465">
    <property type="taxonomic scope" value="Bacteria"/>
</dbReference>
<dbReference type="GO" id="GO:0004222">
    <property type="term" value="F:metalloendopeptidase activity"/>
    <property type="evidence" value="ECO:0007669"/>
    <property type="project" value="InterPro"/>
</dbReference>
<dbReference type="STRING" id="262768.PAM_762"/>
<dbReference type="InterPro" id="IPR027417">
    <property type="entry name" value="P-loop_NTPase"/>
</dbReference>
<gene>
    <name evidence="10" type="primary">hflB</name>
    <name evidence="10" type="ordered locus">PAM_762</name>
</gene>
<keyword evidence="5" id="KW-0479">Metal-binding</keyword>
<evidence type="ECO:0000256" key="7">
    <source>
        <dbReference type="ARBA" id="ARBA00023049"/>
    </source>
</evidence>
<evidence type="ECO:0000256" key="5">
    <source>
        <dbReference type="ARBA" id="ARBA00022723"/>
    </source>
</evidence>
<dbReference type="InterPro" id="IPR011335">
    <property type="entry name" value="Restrct_endonuc-II-like"/>
</dbReference>
<dbReference type="FunFam" id="1.10.8.60:FF:000001">
    <property type="entry name" value="ATP-dependent zinc metalloprotease FtsH"/>
    <property type="match status" value="1"/>
</dbReference>
<keyword evidence="4 10" id="KW-0645">Protease</keyword>
<keyword evidence="7" id="KW-0378">Hydrolase</keyword>
<accession>A9JR04</accession>
<dbReference type="GO" id="GO:0046872">
    <property type="term" value="F:metal ion binding"/>
    <property type="evidence" value="ECO:0007669"/>
    <property type="project" value="UniProtKB-KW"/>
</dbReference>
<evidence type="ECO:0000313" key="11">
    <source>
        <dbReference type="Proteomes" id="UP000002523"/>
    </source>
</evidence>
<keyword evidence="7" id="KW-0482">Metalloprotease</keyword>
<comment type="cofactor">
    <cofactor evidence="1">
        <name>Zn(2+)</name>
        <dbReference type="ChEBI" id="CHEBI:29105"/>
    </cofactor>
</comment>
<evidence type="ECO:0000256" key="3">
    <source>
        <dbReference type="ARBA" id="ARBA00022475"/>
    </source>
</evidence>
<dbReference type="HOGENOM" id="CLU_1193896_0_0_14"/>
<evidence type="ECO:0000256" key="6">
    <source>
        <dbReference type="ARBA" id="ARBA00022833"/>
    </source>
</evidence>
<feature type="domain" description="AAA ATPase AAA+ lid" evidence="9">
    <location>
        <begin position="99"/>
        <end position="143"/>
    </location>
</feature>
<evidence type="ECO:0000259" key="8">
    <source>
        <dbReference type="Pfam" id="PF01434"/>
    </source>
</evidence>
<dbReference type="Gene3D" id="3.90.320.10">
    <property type="match status" value="1"/>
</dbReference>
<dbReference type="Proteomes" id="UP000002523">
    <property type="component" value="Chromosome"/>
</dbReference>
<dbReference type="GO" id="GO:0004176">
    <property type="term" value="F:ATP-dependent peptidase activity"/>
    <property type="evidence" value="ECO:0007669"/>
    <property type="project" value="InterPro"/>
</dbReference>
<name>A9JR04_ONYPE</name>
<dbReference type="SUPFAM" id="SSF52540">
    <property type="entry name" value="P-loop containing nucleoside triphosphate hydrolases"/>
    <property type="match status" value="1"/>
</dbReference>
<keyword evidence="3" id="KW-1003">Cell membrane</keyword>
<feature type="domain" description="Peptidase M41" evidence="8">
    <location>
        <begin position="159"/>
        <end position="228"/>
    </location>
</feature>
<evidence type="ECO:0000313" key="10">
    <source>
        <dbReference type="EMBL" id="BAF95572.1"/>
    </source>
</evidence>
<dbReference type="EMBL" id="AP006628">
    <property type="protein sequence ID" value="BAF95572.1"/>
    <property type="molecule type" value="Genomic_DNA"/>
</dbReference>
<comment type="similarity">
    <text evidence="2">In the C-terminal section; belongs to the peptidase M41 family.</text>
</comment>
<reference evidence="10 11" key="1">
    <citation type="journal article" date="2004" name="Nat. Genet.">
        <title>Reductive evolution suggested from the complete genome sequence of a plant-pathogenic phytoplasma.</title>
        <authorList>
            <person name="Oshima K."/>
            <person name="Kakizawa S."/>
            <person name="Nishigawa H."/>
            <person name="Jung H.-Y."/>
            <person name="Wei W."/>
            <person name="Suzuki S."/>
            <person name="Arashida R."/>
            <person name="Nakata D."/>
            <person name="Miyata S."/>
            <person name="Ugaki M."/>
            <person name="Namba S."/>
        </authorList>
    </citation>
    <scope>NUCLEOTIDE SEQUENCE [LARGE SCALE GENOMIC DNA]</scope>
    <source>
        <strain evidence="11">OY-M</strain>
    </source>
</reference>
<dbReference type="SUPFAM" id="SSF52980">
    <property type="entry name" value="Restriction endonuclease-like"/>
    <property type="match status" value="1"/>
</dbReference>
<evidence type="ECO:0000256" key="2">
    <source>
        <dbReference type="ARBA" id="ARBA00010044"/>
    </source>
</evidence>
<dbReference type="InterPro" id="IPR037219">
    <property type="entry name" value="Peptidase_M41-like"/>
</dbReference>
<evidence type="ECO:0000259" key="9">
    <source>
        <dbReference type="Pfam" id="PF17862"/>
    </source>
</evidence>
<organism evidence="10 11">
    <name type="scientific">Onion yellows phytoplasma (strain OY-M)</name>
    <dbReference type="NCBI Taxonomy" id="262768"/>
    <lineage>
        <taxon>Bacteria</taxon>
        <taxon>Bacillati</taxon>
        <taxon>Mycoplasmatota</taxon>
        <taxon>Mollicutes</taxon>
        <taxon>Acholeplasmatales</taxon>
        <taxon>Acholeplasmataceae</taxon>
        <taxon>Candidatus Phytoplasma</taxon>
        <taxon>16SrI (Aster yellows group)</taxon>
    </lineage>
</organism>
<dbReference type="KEGG" id="poy:PAM_762"/>
<dbReference type="PANTHER" id="PTHR23076:SF97">
    <property type="entry name" value="ATP-DEPENDENT ZINC METALLOPROTEASE YME1L1"/>
    <property type="match status" value="1"/>
</dbReference>
<dbReference type="Gene3D" id="1.10.8.60">
    <property type="match status" value="1"/>
</dbReference>
<keyword evidence="3" id="KW-0472">Membrane</keyword>
<dbReference type="Pfam" id="PF01434">
    <property type="entry name" value="Peptidase_M41"/>
    <property type="match status" value="1"/>
</dbReference>
<sequence>MRIKNLNQRTKLWYQHRKKYINASEMASITGLDPFRSMEQLVHDKLFDTTFTANQYTILDHALLRPGRFDRKVTVGLPDLETREAILKVQTRKKKLAADVDLLQVAKRTPGMSGAELAAVLNEATILATKNKQESITMQDLEESIDKVYMGPAKKSLKIDDKERKMTAYHEAGHAVIVMKHPHSDAKVRTLTITPRGGALGYMWPTFDKEFFCHTEDQLKYEIVVSLGAADA</sequence>
<keyword evidence="11" id="KW-1185">Reference proteome</keyword>
<dbReference type="GO" id="GO:0005886">
    <property type="term" value="C:plasma membrane"/>
    <property type="evidence" value="ECO:0007669"/>
    <property type="project" value="TreeGrafter"/>
</dbReference>
<dbReference type="GO" id="GO:0006508">
    <property type="term" value="P:proteolysis"/>
    <property type="evidence" value="ECO:0007669"/>
    <property type="project" value="UniProtKB-KW"/>
</dbReference>
<dbReference type="GO" id="GO:0030163">
    <property type="term" value="P:protein catabolic process"/>
    <property type="evidence" value="ECO:0007669"/>
    <property type="project" value="TreeGrafter"/>
</dbReference>
<dbReference type="SUPFAM" id="SSF140990">
    <property type="entry name" value="FtsH protease domain-like"/>
    <property type="match status" value="1"/>
</dbReference>
<evidence type="ECO:0000256" key="4">
    <source>
        <dbReference type="ARBA" id="ARBA00022670"/>
    </source>
</evidence>
<dbReference type="InterPro" id="IPR000642">
    <property type="entry name" value="Peptidase_M41"/>
</dbReference>
<dbReference type="AlphaFoldDB" id="A9JR04"/>
<protein>
    <submittedName>
        <fullName evidence="10">ATP-dependent Zn protease</fullName>
    </submittedName>
</protein>
<dbReference type="Pfam" id="PF17862">
    <property type="entry name" value="AAA_lid_3"/>
    <property type="match status" value="1"/>
</dbReference>
<dbReference type="InterPro" id="IPR011604">
    <property type="entry name" value="PDDEXK-like_dom_sf"/>
</dbReference>